<feature type="compositionally biased region" description="Polar residues" evidence="1">
    <location>
        <begin position="572"/>
        <end position="583"/>
    </location>
</feature>
<dbReference type="GeneTree" id="ENSGT00390000011087"/>
<dbReference type="PANTHER" id="PTHR21469:SF4">
    <property type="entry name" value="EXOPHILIN-5"/>
    <property type="match status" value="1"/>
</dbReference>
<keyword evidence="4" id="KW-1185">Reference proteome</keyword>
<feature type="compositionally biased region" description="Basic residues" evidence="1">
    <location>
        <begin position="127"/>
        <end position="136"/>
    </location>
</feature>
<feature type="region of interest" description="Disordered" evidence="1">
    <location>
        <begin position="1475"/>
        <end position="1495"/>
    </location>
</feature>
<feature type="region of interest" description="Disordered" evidence="1">
    <location>
        <begin position="179"/>
        <end position="204"/>
    </location>
</feature>
<feature type="compositionally biased region" description="Basic and acidic residues" evidence="1">
    <location>
        <begin position="726"/>
        <end position="737"/>
    </location>
</feature>
<dbReference type="Ensembl" id="ENSLLET00000012558.1">
    <property type="protein sequence ID" value="ENSLLEP00000012079.1"/>
    <property type="gene ID" value="ENSLLEG00000007687.1"/>
</dbReference>
<feature type="region of interest" description="Disordered" evidence="1">
    <location>
        <begin position="697"/>
        <end position="757"/>
    </location>
</feature>
<evidence type="ECO:0000256" key="1">
    <source>
        <dbReference type="SAM" id="MobiDB-lite"/>
    </source>
</evidence>
<feature type="compositionally biased region" description="Basic and acidic residues" evidence="1">
    <location>
        <begin position="1507"/>
        <end position="1518"/>
    </location>
</feature>
<feature type="compositionally biased region" description="Polar residues" evidence="1">
    <location>
        <begin position="1388"/>
        <end position="1402"/>
    </location>
</feature>
<dbReference type="OrthoDB" id="9908998at2759"/>
<feature type="domain" description="RabBD" evidence="2">
    <location>
        <begin position="10"/>
        <end position="108"/>
    </location>
</feature>
<feature type="region of interest" description="Disordered" evidence="1">
    <location>
        <begin position="1618"/>
        <end position="1675"/>
    </location>
</feature>
<dbReference type="Gene3D" id="6.10.250.3000">
    <property type="match status" value="1"/>
</dbReference>
<dbReference type="InterPro" id="IPR010911">
    <property type="entry name" value="Rab_BD"/>
</dbReference>
<accession>A0A8C5PBI1</accession>
<dbReference type="Proteomes" id="UP000694569">
    <property type="component" value="Unplaced"/>
</dbReference>
<dbReference type="GO" id="GO:0031267">
    <property type="term" value="F:small GTPase binding"/>
    <property type="evidence" value="ECO:0007669"/>
    <property type="project" value="InterPro"/>
</dbReference>
<dbReference type="InterPro" id="IPR039916">
    <property type="entry name" value="EXPH5"/>
</dbReference>
<sequence length="1675" mass="188530">MSDAEEAAGGLDLSFLEEEEASAILQVLRRDEALRRAERHRLRFCTLRLHRCLVNTSDVLCSEQTSPVCLRQPGLKCLLRLVSFQQTQSSKRDVKWMHAASGEWFEEIQKKKFKNDPDVRNLVRPSLTRHLRKKPPKGGSESPRMFSSRPHNSPKTSSSGPSLLGLRSPFASFFNFRKSSKQNAKPHAQQERHGTFSGTNQTPVNMEGSRKFEMYQTPGSVRRIAKLFESRENDREPSRIQIEEVFQVLGDLDQTLAQEQKPLFPTLRTSTCYRSRGYSEISLHGSSESGQRYNYATVRDGSRTVSLDEGHLSRATYQPKKFYDMYSIQQRTLTRQPSERNLFGKSPSVCSALSDRPSSSASSSGTFSSSSLQFTPMGQEISFLERTRQHKARRIPVTSIRWDQPVAQSNSEINNRISRAQSSMDLSNANNTSQQNRIFGLYRDRTSQLSKVNSVDNLASQTLHTRRLFKTHQVDSQGLRHLNKVPTEEKLVWEDKYKQYALKPSRLKHEQVPVGVIAVESDRDVEPMEIESDHDRQVPSTDSLVTPDLQVNLKAEIISNTKVNIPHDVTANTSLTTGYTSANKGVGVDKNNQKSEPSTIKDKGRPLKMSDLLTIDIPSYSSPSSARKNYKLLSLSSLLSSDMDASSLPDTEERIQTVSLPVKVEDVPHVEGSNGGSNKTDSLFPISVHDHSKSINILPKPTASDSCAPSFDKISTLPTKTLPVNERNDSETPDSKEPTNNCKPPSTDSSSLPKTSRWRSYLSGNTKLNNDLRKGNCIPAAAREDEKEGTQPTTHKKYSTIRERLSNMTNEAAFVERADEMQGKSPGLDQVVHDSSIEKPLRRRAEAVCEYKDLPEERPNLADTNNNKQSTDILQFSDNLIKKDTITPDAKHSTECTTNKTDLHTESKMSVKPNESKPSPNNVSMTNQQNLELQNLEKRHIQSKANINQTFVLDLPSYGDNKKEESMDTDMSAFPSQKVFEERLKTFSSGRNTSPFSTQNKSTISNLLKDHLLLAPEPYKSRTNVKENTPGQTVHPEVILQSIENPKRHLGGKTNREDLTDRKAYAVTRITENTQVYETFTENTILPDTGEIAYHKSVSVYYSLPHEYSKELLEISQNQVKNVDSTLEMKSAPSALLEKIGNWHDKSETQSNLEYPNTCKSLPYYSGGLISSSIKHSRPSISIPVIPLETSLPKKVRSQSFDILDSFDNLKISEEDSGYYGQDSPPGFFEKQKHCVNENYYMDFETSGRNMWNSYTMPNKRTRAKSLEQQKSGKALSPVHDNIFMGEGNFPHASKSSKSLTSSPDFGNSNLAYSMNINYPYIREPDENTRNMTNLVMTGKGIFNKNSTDEGFMTRERALPVYRSKSLKDVNGPEMYYVTIGDNVPGSEWNSRQPLSNKSNQVDKGLTQRKPSYCSQFVQNQMKSAKVAKKSTFSFDNSDQHGYGSPPFKDTDNAFPMTNDYDSTTIDNYKAHLNKTTHKGKSPSERAILKSGKQSNLCRSKSMKTLLKGEQDSGDSSRTKGQQFSSKSYGENLNRSPSSVSNSGDVYSKPRLSSDPVIDVNDNWPTLENRRKPVCTSKSLDYGIFDKDQQEILLNNVKKSLTEGRLWRPSFLKNPGFLGDEEKLQRSNSPTSPPPILSPDGTLNIYKDTVFSDSDNDTTTDDEYYLTEHDKESEL</sequence>
<feature type="region of interest" description="Disordered" evidence="1">
    <location>
        <begin position="572"/>
        <end position="606"/>
    </location>
</feature>
<feature type="region of interest" description="Disordered" evidence="1">
    <location>
        <begin position="336"/>
        <end position="372"/>
    </location>
</feature>
<proteinExistence type="predicted"/>
<dbReference type="PROSITE" id="PS50916">
    <property type="entry name" value="RABBD"/>
    <property type="match status" value="1"/>
</dbReference>
<feature type="region of interest" description="Disordered" evidence="1">
    <location>
        <begin position="116"/>
        <end position="164"/>
    </location>
</feature>
<feature type="compositionally biased region" description="Basic and acidic residues" evidence="1">
    <location>
        <begin position="1666"/>
        <end position="1675"/>
    </location>
</feature>
<name>A0A8C5PBI1_9ANUR</name>
<feature type="region of interest" description="Disordered" evidence="1">
    <location>
        <begin position="890"/>
        <end position="923"/>
    </location>
</feature>
<feature type="compositionally biased region" description="Low complexity" evidence="1">
    <location>
        <begin position="153"/>
        <end position="164"/>
    </location>
</feature>
<evidence type="ECO:0000313" key="3">
    <source>
        <dbReference type="Ensembl" id="ENSLLEP00000012079.1"/>
    </source>
</evidence>
<feature type="region of interest" description="Disordered" evidence="1">
    <location>
        <begin position="1387"/>
        <end position="1408"/>
    </location>
</feature>
<feature type="region of interest" description="Disordered" evidence="1">
    <location>
        <begin position="1436"/>
        <end position="1456"/>
    </location>
</feature>
<feature type="region of interest" description="Disordered" evidence="1">
    <location>
        <begin position="643"/>
        <end position="685"/>
    </location>
</feature>
<dbReference type="GO" id="GO:0006886">
    <property type="term" value="P:intracellular protein transport"/>
    <property type="evidence" value="ECO:0007669"/>
    <property type="project" value="InterPro"/>
</dbReference>
<reference evidence="3" key="1">
    <citation type="submission" date="2025-08" db="UniProtKB">
        <authorList>
            <consortium name="Ensembl"/>
        </authorList>
    </citation>
    <scope>IDENTIFICATION</scope>
</reference>
<feature type="compositionally biased region" description="Polar residues" evidence="1">
    <location>
        <begin position="738"/>
        <end position="754"/>
    </location>
</feature>
<feature type="compositionally biased region" description="Polar residues" evidence="1">
    <location>
        <begin position="1519"/>
        <end position="1545"/>
    </location>
</feature>
<feature type="compositionally biased region" description="Low complexity" evidence="1">
    <location>
        <begin position="351"/>
        <end position="371"/>
    </location>
</feature>
<dbReference type="PANTHER" id="PTHR21469">
    <property type="entry name" value="EXOPHILIN-5"/>
    <property type="match status" value="1"/>
</dbReference>
<evidence type="ECO:0000259" key="2">
    <source>
        <dbReference type="PROSITE" id="PS50916"/>
    </source>
</evidence>
<evidence type="ECO:0000313" key="4">
    <source>
        <dbReference type="Proteomes" id="UP000694569"/>
    </source>
</evidence>
<feature type="region of interest" description="Disordered" evidence="1">
    <location>
        <begin position="1507"/>
        <end position="1565"/>
    </location>
</feature>
<protein>
    <recommendedName>
        <fullName evidence="2">RabBD domain-containing protein</fullName>
    </recommendedName>
</protein>
<organism evidence="3 4">
    <name type="scientific">Leptobrachium leishanense</name>
    <name type="common">Leishan spiny toad</name>
    <dbReference type="NCBI Taxonomy" id="445787"/>
    <lineage>
        <taxon>Eukaryota</taxon>
        <taxon>Metazoa</taxon>
        <taxon>Chordata</taxon>
        <taxon>Craniata</taxon>
        <taxon>Vertebrata</taxon>
        <taxon>Euteleostomi</taxon>
        <taxon>Amphibia</taxon>
        <taxon>Batrachia</taxon>
        <taxon>Anura</taxon>
        <taxon>Pelobatoidea</taxon>
        <taxon>Megophryidae</taxon>
        <taxon>Leptobrachium</taxon>
    </lineage>
</organism>
<feature type="compositionally biased region" description="Acidic residues" evidence="1">
    <location>
        <begin position="1654"/>
        <end position="1665"/>
    </location>
</feature>
<reference evidence="3" key="2">
    <citation type="submission" date="2025-09" db="UniProtKB">
        <authorList>
            <consortium name="Ensembl"/>
        </authorList>
    </citation>
    <scope>IDENTIFICATION</scope>
</reference>